<evidence type="ECO:0000313" key="3">
    <source>
        <dbReference type="EMBL" id="SMR02713.1"/>
    </source>
</evidence>
<organism evidence="3 5">
    <name type="scientific">Xanthomonas fragariae</name>
    <dbReference type="NCBI Taxonomy" id="48664"/>
    <lineage>
        <taxon>Bacteria</taxon>
        <taxon>Pseudomonadati</taxon>
        <taxon>Pseudomonadota</taxon>
        <taxon>Gammaproteobacteria</taxon>
        <taxon>Lysobacterales</taxon>
        <taxon>Lysobacteraceae</taxon>
        <taxon>Xanthomonas</taxon>
    </lineage>
</organism>
<feature type="compositionally biased region" description="Basic and acidic residues" evidence="1">
    <location>
        <begin position="127"/>
        <end position="137"/>
    </location>
</feature>
<reference evidence="3 5" key="1">
    <citation type="submission" date="2017-05" db="EMBL/GenBank/DDBJ databases">
        <authorList>
            <person name="Song R."/>
            <person name="Chenine A.L."/>
            <person name="Ruprecht R.M."/>
        </authorList>
    </citation>
    <scope>NUCLEOTIDE SEQUENCE [LARGE SCALE GENOMIC DNA]</scope>
    <source>
        <strain evidence="3">PD5205</strain>
    </source>
</reference>
<name>A0A1Y6H8J7_9XANT</name>
<dbReference type="Proteomes" id="UP000195877">
    <property type="component" value="Chromosome 1"/>
</dbReference>
<evidence type="ECO:0000313" key="4">
    <source>
        <dbReference type="Proteomes" id="UP000195877"/>
    </source>
</evidence>
<evidence type="ECO:0000313" key="5">
    <source>
        <dbReference type="Proteomes" id="UP000195953"/>
    </source>
</evidence>
<dbReference type="AlphaFoldDB" id="A0A1Y6H8J7"/>
<keyword evidence="4" id="KW-1185">Reference proteome</keyword>
<evidence type="ECO:0000313" key="2">
    <source>
        <dbReference type="EMBL" id="SMQ99834.1"/>
    </source>
</evidence>
<accession>A0A1Y6H8J7</accession>
<dbReference type="EMBL" id="LT853882">
    <property type="protein sequence ID" value="SMQ99834.1"/>
    <property type="molecule type" value="Genomic_DNA"/>
</dbReference>
<feature type="compositionally biased region" description="Polar residues" evidence="1">
    <location>
        <begin position="586"/>
        <end position="595"/>
    </location>
</feature>
<gene>
    <name evidence="3" type="ORF">PD5205_01403</name>
    <name evidence="2" type="ORF">PD885_02603</name>
</gene>
<dbReference type="STRING" id="48664.BER92_06740"/>
<reference evidence="2 4" key="2">
    <citation type="submission" date="2017-05" db="EMBL/GenBank/DDBJ databases">
        <authorList>
            <person name="Blom J."/>
        </authorList>
    </citation>
    <scope>NUCLEOTIDE SEQUENCE [LARGE SCALE GENOMIC DNA]</scope>
    <source>
        <strain evidence="2">PD885</strain>
    </source>
</reference>
<evidence type="ECO:0000256" key="1">
    <source>
        <dbReference type="SAM" id="MobiDB-lite"/>
    </source>
</evidence>
<dbReference type="Proteomes" id="UP000195953">
    <property type="component" value="Chromosome 1"/>
</dbReference>
<sequence>MQSTKSNNRRTHAQSSYQSPPEQAAGQPAGAGTIASGMSSPSAPSGVLSELAARPNKRRRTEASAVRSAPGSGAHPAPNVTSTPAPSSALHYDGLPPNSYVQHSPLWRTDAPELQGATEQQLASEDAAVHKEHRAPDNRPSTSGRKRKVPIPLGTGSSDSDLPYPDDTPLIKRFLNGAKGEGKAETVRIYARLFEVFSAWLKQQSKGGLQDRLFKDELMLDAEKFQEETGRTHLIAAMTHLRAVESNGTVTISAQSQHVIPEGDKNLINNARSAIPSRCLTELRAFSAWLHSNDKGALCETGRLQSPSLQDDINNFLTSTNRVNSSVVYTALRNLDIFCVSKTPALLKQPVLRGTPAVRSKFNTSEIHEVDRQLCEQFKNVLSDSLSASGPEKRYTNGQTYSSRMSSFMRSFSAWLKANQKAPMAKRLQDPTLDEDLKLFTDSDRRGDAMKLISMLAQVRDLFAPNAQSPEQSNKLQAHDVDRQLSEQFKNSLLASGRETTSINQENYADMLSTHMRQFSAWLNNNCKGPMASRLHEPMLERDLSLYIRGKGFGYKSVLRDMLTQVRRMDPFKVQLPELGSGAEPSVSSHSSLQHPTAPDGLPPAPQHVWNPDTPAEEATRPALSTQPDALSPTFEFDWGDALYQADVLSHADQRKWDLDTISEQFMAPPWLGQ</sequence>
<proteinExistence type="predicted"/>
<dbReference type="EMBL" id="LT853885">
    <property type="protein sequence ID" value="SMR02713.1"/>
    <property type="molecule type" value="Genomic_DNA"/>
</dbReference>
<feature type="compositionally biased region" description="Low complexity" evidence="1">
    <location>
        <begin position="18"/>
        <end position="46"/>
    </location>
</feature>
<feature type="region of interest" description="Disordered" evidence="1">
    <location>
        <begin position="1"/>
        <end position="104"/>
    </location>
</feature>
<feature type="region of interest" description="Disordered" evidence="1">
    <location>
        <begin position="116"/>
        <end position="165"/>
    </location>
</feature>
<feature type="region of interest" description="Disordered" evidence="1">
    <location>
        <begin position="577"/>
        <end position="630"/>
    </location>
</feature>
<protein>
    <submittedName>
        <fullName evidence="3">Uncharacterized protein</fullName>
    </submittedName>
</protein>